<keyword evidence="4" id="KW-0411">Iron-sulfur</keyword>
<dbReference type="EMBL" id="CDMY01000688">
    <property type="protein sequence ID" value="CEM30152.1"/>
    <property type="molecule type" value="Genomic_DNA"/>
</dbReference>
<dbReference type="OrthoDB" id="449252at2759"/>
<evidence type="ECO:0000256" key="3">
    <source>
        <dbReference type="ARBA" id="ARBA00023004"/>
    </source>
</evidence>
<feature type="domain" description="Iron-binding zinc finger CDGSH type" evidence="6">
    <location>
        <begin position="25"/>
        <end position="66"/>
    </location>
</feature>
<evidence type="ECO:0000313" key="8">
    <source>
        <dbReference type="Proteomes" id="UP000041254"/>
    </source>
</evidence>
<evidence type="ECO:0000256" key="4">
    <source>
        <dbReference type="ARBA" id="ARBA00023014"/>
    </source>
</evidence>
<dbReference type="GO" id="GO:0005737">
    <property type="term" value="C:cytoplasm"/>
    <property type="evidence" value="ECO:0007669"/>
    <property type="project" value="UniProtKB-ARBA"/>
</dbReference>
<dbReference type="InterPro" id="IPR018967">
    <property type="entry name" value="FeS-contain_CDGSH-typ"/>
</dbReference>
<dbReference type="PhylomeDB" id="A0A0G4GJT8"/>
<keyword evidence="1" id="KW-0001">2Fe-2S</keyword>
<keyword evidence="8" id="KW-1185">Reference proteome</keyword>
<keyword evidence="3" id="KW-0408">Iron</keyword>
<dbReference type="GO" id="GO:0046872">
    <property type="term" value="F:metal ion binding"/>
    <property type="evidence" value="ECO:0007669"/>
    <property type="project" value="UniProtKB-KW"/>
</dbReference>
<dbReference type="VEuPathDB" id="CryptoDB:Vbra_18031"/>
<sequence length="122" mass="12533">MGAGGSKAAAALRKPGDPLNVAGHKNVHEAIITEPSQKASKYSICRCWKSAKFPICDNTHQKLQKQGIQCGPCMLEVKKTIVTASTMVKNTSAGGAGAKLITVGAAGGIAAMTGTAHWMGVI</sequence>
<dbReference type="OMA" id="QQGVICG"/>
<dbReference type="Pfam" id="PF09360">
    <property type="entry name" value="zf-CDGSH"/>
    <property type="match status" value="1"/>
</dbReference>
<gene>
    <name evidence="7" type="ORF">Vbra_18031</name>
</gene>
<protein>
    <recommendedName>
        <fullName evidence="6">Iron-binding zinc finger CDGSH type domain-containing protein</fullName>
    </recommendedName>
</protein>
<dbReference type="AlphaFoldDB" id="A0A0G4GJT8"/>
<dbReference type="InParanoid" id="A0A0G4GJT8"/>
<evidence type="ECO:0000259" key="6">
    <source>
        <dbReference type="SMART" id="SM00704"/>
    </source>
</evidence>
<dbReference type="SMART" id="SM00704">
    <property type="entry name" value="ZnF_CDGSH"/>
    <property type="match status" value="1"/>
</dbReference>
<dbReference type="InterPro" id="IPR042216">
    <property type="entry name" value="MitoNEET_CISD"/>
</dbReference>
<dbReference type="Gene3D" id="3.40.5.90">
    <property type="entry name" value="CDGSH iron-sulfur domain, mitoNEET-type"/>
    <property type="match status" value="1"/>
</dbReference>
<reference evidence="7 8" key="1">
    <citation type="submission" date="2014-11" db="EMBL/GenBank/DDBJ databases">
        <authorList>
            <person name="Zhu J."/>
            <person name="Qi W."/>
            <person name="Song R."/>
        </authorList>
    </citation>
    <scope>NUCLEOTIDE SEQUENCE [LARGE SCALE GENOMIC DNA]</scope>
</reference>
<keyword evidence="2" id="KW-0479">Metal-binding</keyword>
<evidence type="ECO:0000256" key="2">
    <source>
        <dbReference type="ARBA" id="ARBA00022723"/>
    </source>
</evidence>
<name>A0A0G4GJT8_VITBC</name>
<dbReference type="GO" id="GO:0051537">
    <property type="term" value="F:2 iron, 2 sulfur cluster binding"/>
    <property type="evidence" value="ECO:0007669"/>
    <property type="project" value="UniProtKB-KW"/>
</dbReference>
<organism evidence="7 8">
    <name type="scientific">Vitrella brassicaformis (strain CCMP3155)</name>
    <dbReference type="NCBI Taxonomy" id="1169540"/>
    <lineage>
        <taxon>Eukaryota</taxon>
        <taxon>Sar</taxon>
        <taxon>Alveolata</taxon>
        <taxon>Colpodellida</taxon>
        <taxon>Vitrellaceae</taxon>
        <taxon>Vitrella</taxon>
    </lineage>
</organism>
<proteinExistence type="predicted"/>
<evidence type="ECO:0000256" key="1">
    <source>
        <dbReference type="ARBA" id="ARBA00022714"/>
    </source>
</evidence>
<dbReference type="Proteomes" id="UP000041254">
    <property type="component" value="Unassembled WGS sequence"/>
</dbReference>
<evidence type="ECO:0000313" key="7">
    <source>
        <dbReference type="EMBL" id="CEM30152.1"/>
    </source>
</evidence>
<evidence type="ECO:0000256" key="5">
    <source>
        <dbReference type="ARBA" id="ARBA00034078"/>
    </source>
</evidence>
<accession>A0A0G4GJT8</accession>
<comment type="cofactor">
    <cofactor evidence="5">
        <name>[2Fe-2S] cluster</name>
        <dbReference type="ChEBI" id="CHEBI:190135"/>
    </cofactor>
</comment>